<name>A0ABS8BVS8_9RHOB</name>
<evidence type="ECO:0000256" key="5">
    <source>
        <dbReference type="ARBA" id="ARBA00022989"/>
    </source>
</evidence>
<evidence type="ECO:0000256" key="6">
    <source>
        <dbReference type="ARBA" id="ARBA00023136"/>
    </source>
</evidence>
<keyword evidence="6 7" id="KW-0472">Membrane</keyword>
<dbReference type="InterPro" id="IPR002751">
    <property type="entry name" value="CbiM/NikMN"/>
</dbReference>
<keyword evidence="2" id="KW-0813">Transport</keyword>
<dbReference type="EMBL" id="JAJATZ010000005">
    <property type="protein sequence ID" value="MCB5199838.1"/>
    <property type="molecule type" value="Genomic_DNA"/>
</dbReference>
<evidence type="ECO:0000313" key="9">
    <source>
        <dbReference type="Proteomes" id="UP001138961"/>
    </source>
</evidence>
<organism evidence="8 9">
    <name type="scientific">Loktanella gaetbuli</name>
    <dbReference type="NCBI Taxonomy" id="2881335"/>
    <lineage>
        <taxon>Bacteria</taxon>
        <taxon>Pseudomonadati</taxon>
        <taxon>Pseudomonadota</taxon>
        <taxon>Alphaproteobacteria</taxon>
        <taxon>Rhodobacterales</taxon>
        <taxon>Roseobacteraceae</taxon>
        <taxon>Loktanella</taxon>
    </lineage>
</organism>
<feature type="transmembrane region" description="Helical" evidence="7">
    <location>
        <begin position="180"/>
        <end position="205"/>
    </location>
</feature>
<evidence type="ECO:0000256" key="4">
    <source>
        <dbReference type="ARBA" id="ARBA00022692"/>
    </source>
</evidence>
<accession>A0ABS8BVS8</accession>
<keyword evidence="4 7" id="KW-0812">Transmembrane</keyword>
<dbReference type="Gene3D" id="1.10.1760.20">
    <property type="match status" value="1"/>
</dbReference>
<proteinExistence type="predicted"/>
<gene>
    <name evidence="8" type="ORF">LGQ03_11380</name>
</gene>
<feature type="transmembrane region" description="Helical" evidence="7">
    <location>
        <begin position="150"/>
        <end position="168"/>
    </location>
</feature>
<keyword evidence="3" id="KW-1003">Cell membrane</keyword>
<evidence type="ECO:0000313" key="8">
    <source>
        <dbReference type="EMBL" id="MCB5199838.1"/>
    </source>
</evidence>
<feature type="transmembrane region" description="Helical" evidence="7">
    <location>
        <begin position="47"/>
        <end position="66"/>
    </location>
</feature>
<evidence type="ECO:0000256" key="2">
    <source>
        <dbReference type="ARBA" id="ARBA00022448"/>
    </source>
</evidence>
<dbReference type="RefSeq" id="WP_226748500.1">
    <property type="nucleotide sequence ID" value="NZ_JAJATZ010000005.1"/>
</dbReference>
<feature type="transmembrane region" description="Helical" evidence="7">
    <location>
        <begin position="108"/>
        <end position="129"/>
    </location>
</feature>
<feature type="transmembrane region" description="Helical" evidence="7">
    <location>
        <begin position="78"/>
        <end position="102"/>
    </location>
</feature>
<reference evidence="8" key="1">
    <citation type="submission" date="2021-10" db="EMBL/GenBank/DDBJ databases">
        <title>Loktanella gaetbuli sp. nov., isolated from a tidal flat.</title>
        <authorList>
            <person name="Park S."/>
            <person name="Yoon J.-H."/>
        </authorList>
    </citation>
    <scope>NUCLEOTIDE SEQUENCE</scope>
    <source>
        <strain evidence="8">TSTF-M6</strain>
    </source>
</reference>
<keyword evidence="9" id="KW-1185">Reference proteome</keyword>
<comment type="caution">
    <text evidence="8">The sequence shown here is derived from an EMBL/GenBank/DDBJ whole genome shotgun (WGS) entry which is preliminary data.</text>
</comment>
<evidence type="ECO:0000256" key="3">
    <source>
        <dbReference type="ARBA" id="ARBA00022475"/>
    </source>
</evidence>
<evidence type="ECO:0000256" key="7">
    <source>
        <dbReference type="SAM" id="Phobius"/>
    </source>
</evidence>
<keyword evidence="5 7" id="KW-1133">Transmembrane helix</keyword>
<evidence type="ECO:0000256" key="1">
    <source>
        <dbReference type="ARBA" id="ARBA00004651"/>
    </source>
</evidence>
<protein>
    <submittedName>
        <fullName evidence="8">Energy-coupling factor ABC transporter permease</fullName>
    </submittedName>
</protein>
<sequence length="224" mass="23219">MHIEPGLVTGAKMALGAVTAAGAATVSAKLVWESAAERGLVSLGARAAMATMATVVFFEVLPHFVAGPSEVHLILGSTLLLMLGTAPAAIGLAMGLLVQALFLSPSDLPQYAMNVTTLLVPLLGLHFVARKVIASDTAYVDLTYTQALKLSATYQAGIVAWVAFWVMWGQGMGAETMVSLATFGAAYMTVLLLEPLVDLVVLAGAKALRANGSSLLNSRVYNAA</sequence>
<comment type="subcellular location">
    <subcellularLocation>
        <location evidence="1">Cell membrane</location>
        <topology evidence="1">Multi-pass membrane protein</topology>
    </subcellularLocation>
</comment>
<dbReference type="Proteomes" id="UP001138961">
    <property type="component" value="Unassembled WGS sequence"/>
</dbReference>
<dbReference type="Pfam" id="PF01891">
    <property type="entry name" value="CbiM"/>
    <property type="match status" value="1"/>
</dbReference>